<reference evidence="1" key="1">
    <citation type="submission" date="2020-04" db="EMBL/GenBank/DDBJ databases">
        <authorList>
            <person name="Chiriac C."/>
            <person name="Salcher M."/>
            <person name="Ghai R."/>
            <person name="Kavagutti S V."/>
        </authorList>
    </citation>
    <scope>NUCLEOTIDE SEQUENCE</scope>
</reference>
<accession>A0A6J5N0V6</accession>
<gene>
    <name evidence="1" type="ORF">UFOVP550_11</name>
</gene>
<sequence>MANTPKVLIINAATGVEELRDMNAEELAQHEVDKAKDAEKQSAKASVEAKKQEVLAKLGLTQDEVTALLA</sequence>
<organism evidence="1">
    <name type="scientific">uncultured Caudovirales phage</name>
    <dbReference type="NCBI Taxonomy" id="2100421"/>
    <lineage>
        <taxon>Viruses</taxon>
        <taxon>Duplodnaviria</taxon>
        <taxon>Heunggongvirae</taxon>
        <taxon>Uroviricota</taxon>
        <taxon>Caudoviricetes</taxon>
        <taxon>Peduoviridae</taxon>
        <taxon>Maltschvirus</taxon>
        <taxon>Maltschvirus maltsch</taxon>
    </lineage>
</organism>
<evidence type="ECO:0000313" key="1">
    <source>
        <dbReference type="EMBL" id="CAB4149599.1"/>
    </source>
</evidence>
<name>A0A6J5N0V6_9CAUD</name>
<protein>
    <submittedName>
        <fullName evidence="1">Uncharacterized protein</fullName>
    </submittedName>
</protein>
<proteinExistence type="predicted"/>
<dbReference type="EMBL" id="LR796522">
    <property type="protein sequence ID" value="CAB4149599.1"/>
    <property type="molecule type" value="Genomic_DNA"/>
</dbReference>